<dbReference type="PANTHER" id="PTHR47466:SF1">
    <property type="entry name" value="METALLOPROTEASE MEP1 (AFU_ORTHOLOGUE AFUA_1G07730)-RELATED"/>
    <property type="match status" value="1"/>
</dbReference>
<keyword evidence="7 11" id="KW-0482">Metalloprotease</keyword>
<sequence length="319" mass="33649">MHRRPIFRLAVLTATAATLLSSGGAYAAVGAAPATVSPGGATCELSAGEHSAARVAEGATAQEPELYSKNEANAYGVIKDAPRLANGSVTIPTVFHMVSDHPLTAAETARWKTLIAAQMTVLNDSFAGRTAANASNTPFRFSLVDTTWTVNSAWYTVEPGKNERDMKQALYTGDSRTLNVYAANIGGGLLGWAYFPKGYNNGRDHIDGVVMLDESMPGGTAGKYALGDTLTHEVGHWLMLEHTFAHGCSAAGDFVADTPREAAPQFDCPVGADTCTAPGLDPIHNFMDYTQDSCMDMFTAGQADRMSDAWVAFRAGGAG</sequence>
<feature type="domain" description="Peptidase M43 pregnancy-associated plasma-A" evidence="10">
    <location>
        <begin position="191"/>
        <end position="308"/>
    </location>
</feature>
<evidence type="ECO:0000256" key="8">
    <source>
        <dbReference type="ARBA" id="ARBA00023157"/>
    </source>
</evidence>
<keyword evidence="3" id="KW-0479">Metal-binding</keyword>
<dbReference type="InterPro" id="IPR024079">
    <property type="entry name" value="MetalloPept_cat_dom_sf"/>
</dbReference>
<gene>
    <name evidence="11" type="ORF">DKT68_08840</name>
</gene>
<dbReference type="GO" id="GO:0046872">
    <property type="term" value="F:metal ion binding"/>
    <property type="evidence" value="ECO:0007669"/>
    <property type="project" value="UniProtKB-KW"/>
</dbReference>
<dbReference type="PANTHER" id="PTHR47466">
    <property type="match status" value="1"/>
</dbReference>
<name>A0A317D868_9ACTN</name>
<dbReference type="InterPro" id="IPR008754">
    <property type="entry name" value="Peptidase_M43"/>
</dbReference>
<keyword evidence="5" id="KW-0378">Hydrolase</keyword>
<dbReference type="GO" id="GO:0008237">
    <property type="term" value="F:metallopeptidase activity"/>
    <property type="evidence" value="ECO:0007669"/>
    <property type="project" value="UniProtKB-KW"/>
</dbReference>
<dbReference type="Proteomes" id="UP000245410">
    <property type="component" value="Unassembled WGS sequence"/>
</dbReference>
<evidence type="ECO:0000256" key="9">
    <source>
        <dbReference type="SAM" id="SignalP"/>
    </source>
</evidence>
<proteinExistence type="inferred from homology"/>
<evidence type="ECO:0000256" key="7">
    <source>
        <dbReference type="ARBA" id="ARBA00023049"/>
    </source>
</evidence>
<evidence type="ECO:0000256" key="6">
    <source>
        <dbReference type="ARBA" id="ARBA00022833"/>
    </source>
</evidence>
<evidence type="ECO:0000256" key="1">
    <source>
        <dbReference type="ARBA" id="ARBA00008721"/>
    </source>
</evidence>
<keyword evidence="4 9" id="KW-0732">Signal</keyword>
<protein>
    <submittedName>
        <fullName evidence="11">Zinc metalloprotease</fullName>
    </submittedName>
</protein>
<keyword evidence="2 11" id="KW-0645">Protease</keyword>
<keyword evidence="12" id="KW-1185">Reference proteome</keyword>
<evidence type="ECO:0000313" key="12">
    <source>
        <dbReference type="Proteomes" id="UP000245410"/>
    </source>
</evidence>
<dbReference type="OrthoDB" id="6278496at2"/>
<dbReference type="Pfam" id="PF05572">
    <property type="entry name" value="Peptidase_M43"/>
    <property type="match status" value="1"/>
</dbReference>
<keyword evidence="6" id="KW-0862">Zinc</keyword>
<feature type="signal peptide" evidence="9">
    <location>
        <begin position="1"/>
        <end position="27"/>
    </location>
</feature>
<comment type="similarity">
    <text evidence="1">Belongs to the peptidase M43B family.</text>
</comment>
<evidence type="ECO:0000313" key="11">
    <source>
        <dbReference type="EMBL" id="PWR10482.1"/>
    </source>
</evidence>
<comment type="caution">
    <text evidence="11">The sequence shown here is derived from an EMBL/GenBank/DDBJ whole genome shotgun (WGS) entry which is preliminary data.</text>
</comment>
<dbReference type="SUPFAM" id="SSF55486">
    <property type="entry name" value="Metalloproteases ('zincins'), catalytic domain"/>
    <property type="match status" value="1"/>
</dbReference>
<evidence type="ECO:0000256" key="5">
    <source>
        <dbReference type="ARBA" id="ARBA00022801"/>
    </source>
</evidence>
<reference evidence="11 12" key="1">
    <citation type="submission" date="2018-05" db="EMBL/GenBank/DDBJ databases">
        <title>Micromonospora atacamensis sp. nov., a novel actinobacteria isolated from high altitude Atacama Desert soil.</title>
        <authorList>
            <person name="Carro L."/>
            <person name="Golinska P."/>
            <person name="Klenk H.-P."/>
            <person name="Goodfellow M."/>
        </authorList>
    </citation>
    <scope>NUCLEOTIDE SEQUENCE [LARGE SCALE GENOMIC DNA]</scope>
    <source>
        <strain evidence="11 12">5R2A7</strain>
    </source>
</reference>
<evidence type="ECO:0000256" key="2">
    <source>
        <dbReference type="ARBA" id="ARBA00022670"/>
    </source>
</evidence>
<evidence type="ECO:0000256" key="3">
    <source>
        <dbReference type="ARBA" id="ARBA00022723"/>
    </source>
</evidence>
<keyword evidence="8" id="KW-1015">Disulfide bond</keyword>
<accession>A0A317D868</accession>
<dbReference type="CDD" id="cd04275">
    <property type="entry name" value="ZnMc_pappalysin_like"/>
    <property type="match status" value="1"/>
</dbReference>
<feature type="chain" id="PRO_5016460562" evidence="9">
    <location>
        <begin position="28"/>
        <end position="319"/>
    </location>
</feature>
<dbReference type="EMBL" id="QGKR01000156">
    <property type="protein sequence ID" value="PWR10482.1"/>
    <property type="molecule type" value="Genomic_DNA"/>
</dbReference>
<evidence type="ECO:0000259" key="10">
    <source>
        <dbReference type="Pfam" id="PF05572"/>
    </source>
</evidence>
<dbReference type="AlphaFoldDB" id="A0A317D868"/>
<evidence type="ECO:0000256" key="4">
    <source>
        <dbReference type="ARBA" id="ARBA00022729"/>
    </source>
</evidence>
<dbReference type="GO" id="GO:0006508">
    <property type="term" value="P:proteolysis"/>
    <property type="evidence" value="ECO:0007669"/>
    <property type="project" value="UniProtKB-KW"/>
</dbReference>
<dbReference type="RefSeq" id="WP_109816929.1">
    <property type="nucleotide sequence ID" value="NZ_QGKR01000156.1"/>
</dbReference>
<organism evidence="11 12">
    <name type="scientific">Micromonospora acroterricola</name>
    <dbReference type="NCBI Taxonomy" id="2202421"/>
    <lineage>
        <taxon>Bacteria</taxon>
        <taxon>Bacillati</taxon>
        <taxon>Actinomycetota</taxon>
        <taxon>Actinomycetes</taxon>
        <taxon>Micromonosporales</taxon>
        <taxon>Micromonosporaceae</taxon>
        <taxon>Micromonospora</taxon>
    </lineage>
</organism>
<dbReference type="Gene3D" id="3.40.390.10">
    <property type="entry name" value="Collagenase (Catalytic Domain)"/>
    <property type="match status" value="1"/>
</dbReference>